<evidence type="ECO:0000256" key="2">
    <source>
        <dbReference type="ARBA" id="ARBA00006763"/>
    </source>
</evidence>
<sequence length="195" mass="21685">MKSQQNIAVFCASSPQVPKKYFDASRKATEVLVKSGYGIIYGGGGQGLMGAVANEALKHNGTITGIIPRFMVEVEWQHKDVKDMILVETMHQRKELMVQKSSGILVLPGGIGTMEELFEVLSLKKLGKYSYPAIILNTDGFYDGLLTLFQKMTQEKFMRPIHNQMWTIVDEPTDIIKALQSATLWGKDAINFAAL</sequence>
<dbReference type="PANTHER" id="PTHR31223">
    <property type="entry name" value="LOG FAMILY PROTEIN YJL055W"/>
    <property type="match status" value="1"/>
</dbReference>
<protein>
    <recommendedName>
        <fullName evidence="3">Cytokinin riboside 5'-monophosphate phosphoribohydrolase</fullName>
        <ecNumber evidence="3">3.2.2.n1</ecNumber>
    </recommendedName>
</protein>
<proteinExistence type="inferred from homology"/>
<evidence type="ECO:0000313" key="4">
    <source>
        <dbReference type="EMBL" id="SFE93386.1"/>
    </source>
</evidence>
<dbReference type="Gene3D" id="3.40.50.450">
    <property type="match status" value="1"/>
</dbReference>
<dbReference type="GO" id="GO:0005829">
    <property type="term" value="C:cytosol"/>
    <property type="evidence" value="ECO:0007669"/>
    <property type="project" value="TreeGrafter"/>
</dbReference>
<dbReference type="OrthoDB" id="9801098at2"/>
<dbReference type="eggNOG" id="COG1611">
    <property type="taxonomic scope" value="Bacteria"/>
</dbReference>
<dbReference type="GO" id="GO:0008714">
    <property type="term" value="F:AMP nucleosidase activity"/>
    <property type="evidence" value="ECO:0007669"/>
    <property type="project" value="UniProtKB-EC"/>
</dbReference>
<evidence type="ECO:0000256" key="1">
    <source>
        <dbReference type="ARBA" id="ARBA00000274"/>
    </source>
</evidence>
<dbReference type="STRING" id="385682.SAMN05444380_12315"/>
<dbReference type="Proteomes" id="UP000181976">
    <property type="component" value="Unassembled WGS sequence"/>
</dbReference>
<dbReference type="InterPro" id="IPR031100">
    <property type="entry name" value="LOG_fam"/>
</dbReference>
<dbReference type="InterPro" id="IPR005269">
    <property type="entry name" value="LOG"/>
</dbReference>
<dbReference type="NCBIfam" id="TIGR00730">
    <property type="entry name" value="Rossman fold protein, TIGR00730 family"/>
    <property type="match status" value="1"/>
</dbReference>
<name>A0A1I2ELJ2_9BACT</name>
<dbReference type="PANTHER" id="PTHR31223:SF70">
    <property type="entry name" value="LOG FAMILY PROTEIN YJL055W"/>
    <property type="match status" value="1"/>
</dbReference>
<keyword evidence="3" id="KW-0203">Cytokinin biosynthesis</keyword>
<dbReference type="AlphaFoldDB" id="A0A1I2ELJ2"/>
<dbReference type="EMBL" id="FONA01000023">
    <property type="protein sequence ID" value="SFE93386.1"/>
    <property type="molecule type" value="Genomic_DNA"/>
</dbReference>
<dbReference type="EC" id="3.2.2.n1" evidence="3"/>
<accession>A0A1I2ELJ2</accession>
<evidence type="ECO:0000256" key="3">
    <source>
        <dbReference type="RuleBase" id="RU363015"/>
    </source>
</evidence>
<evidence type="ECO:0000313" key="5">
    <source>
        <dbReference type="Proteomes" id="UP000181976"/>
    </source>
</evidence>
<dbReference type="RefSeq" id="WP_010528754.1">
    <property type="nucleotide sequence ID" value="NZ_AFSL01000096.1"/>
</dbReference>
<organism evidence="4 5">
    <name type="scientific">Thermophagus xiamenensis</name>
    <dbReference type="NCBI Taxonomy" id="385682"/>
    <lineage>
        <taxon>Bacteria</taxon>
        <taxon>Pseudomonadati</taxon>
        <taxon>Bacteroidota</taxon>
        <taxon>Bacteroidia</taxon>
        <taxon>Marinilabiliales</taxon>
        <taxon>Marinilabiliaceae</taxon>
        <taxon>Thermophagus</taxon>
    </lineage>
</organism>
<dbReference type="InParanoid" id="A0A1I2ELJ2"/>
<dbReference type="GO" id="GO:0009691">
    <property type="term" value="P:cytokinin biosynthetic process"/>
    <property type="evidence" value="ECO:0007669"/>
    <property type="project" value="UniProtKB-UniRule"/>
</dbReference>
<comment type="catalytic activity">
    <reaction evidence="1">
        <text>AMP + H2O = D-ribose 5-phosphate + adenine</text>
        <dbReference type="Rhea" id="RHEA:20129"/>
        <dbReference type="ChEBI" id="CHEBI:15377"/>
        <dbReference type="ChEBI" id="CHEBI:16708"/>
        <dbReference type="ChEBI" id="CHEBI:78346"/>
        <dbReference type="ChEBI" id="CHEBI:456215"/>
        <dbReference type="EC" id="3.2.2.4"/>
    </reaction>
</comment>
<comment type="similarity">
    <text evidence="2 3">Belongs to the LOG family.</text>
</comment>
<keyword evidence="3" id="KW-0378">Hydrolase</keyword>
<reference evidence="4 5" key="1">
    <citation type="submission" date="2016-10" db="EMBL/GenBank/DDBJ databases">
        <authorList>
            <person name="de Groot N.N."/>
        </authorList>
    </citation>
    <scope>NUCLEOTIDE SEQUENCE [LARGE SCALE GENOMIC DNA]</scope>
    <source>
        <strain evidence="4 5">DSM 19012</strain>
    </source>
</reference>
<dbReference type="Pfam" id="PF03641">
    <property type="entry name" value="Lysine_decarbox"/>
    <property type="match status" value="1"/>
</dbReference>
<keyword evidence="5" id="KW-1185">Reference proteome</keyword>
<gene>
    <name evidence="4" type="ORF">SAMN05444380_12315</name>
</gene>
<dbReference type="SUPFAM" id="SSF102405">
    <property type="entry name" value="MCP/YpsA-like"/>
    <property type="match status" value="1"/>
</dbReference>